<evidence type="ECO:0000313" key="2">
    <source>
        <dbReference type="EMBL" id="KAF4741709.1"/>
    </source>
</evidence>
<proteinExistence type="predicted"/>
<keyword evidence="1" id="KW-0812">Transmembrane</keyword>
<keyword evidence="1" id="KW-0472">Membrane</keyword>
<evidence type="ECO:0000256" key="1">
    <source>
        <dbReference type="SAM" id="Phobius"/>
    </source>
</evidence>
<organism evidence="2 3">
    <name type="scientific">Perkinsus olseni</name>
    <name type="common">Perkinsus atlanticus</name>
    <dbReference type="NCBI Taxonomy" id="32597"/>
    <lineage>
        <taxon>Eukaryota</taxon>
        <taxon>Sar</taxon>
        <taxon>Alveolata</taxon>
        <taxon>Perkinsozoa</taxon>
        <taxon>Perkinsea</taxon>
        <taxon>Perkinsida</taxon>
        <taxon>Perkinsidae</taxon>
        <taxon>Perkinsus</taxon>
    </lineage>
</organism>
<reference evidence="2 3" key="1">
    <citation type="submission" date="2020-04" db="EMBL/GenBank/DDBJ databases">
        <title>Perkinsus olseni comparative genomics.</title>
        <authorList>
            <person name="Bogema D.R."/>
        </authorList>
    </citation>
    <scope>NUCLEOTIDE SEQUENCE [LARGE SCALE GENOMIC DNA]</scope>
    <source>
        <strain evidence="2 3">ATCC PRA-207</strain>
    </source>
</reference>
<sequence>VGGSFQTLQYEPGPLSLIHIEEQSSRTVASPPKGYLAGNPREIHTADCRTGRQETATNPCRRMDVGVLDADERVVEVEGVDGVTVVVEGDAVAVVEELVEAQAAQKLPRRVVERQKLEGPFRLLQKSSHALGGRVVTVIVVVVEAAGVVVYGGMVPMPHPSLPKAQKSPSNWVLIQKLVAPLRARQ</sequence>
<gene>
    <name evidence="2" type="ORF">FOZ63_031529</name>
</gene>
<accession>A0A7J6T8W5</accession>
<dbReference type="EMBL" id="JABANO010012493">
    <property type="protein sequence ID" value="KAF4741709.1"/>
    <property type="molecule type" value="Genomic_DNA"/>
</dbReference>
<comment type="caution">
    <text evidence="2">The sequence shown here is derived from an EMBL/GenBank/DDBJ whole genome shotgun (WGS) entry which is preliminary data.</text>
</comment>
<dbReference type="AlphaFoldDB" id="A0A7J6T8W5"/>
<evidence type="ECO:0000313" key="3">
    <source>
        <dbReference type="Proteomes" id="UP000553632"/>
    </source>
</evidence>
<protein>
    <submittedName>
        <fullName evidence="2">Uncharacterized protein</fullName>
    </submittedName>
</protein>
<name>A0A7J6T8W5_PEROL</name>
<keyword evidence="3" id="KW-1185">Reference proteome</keyword>
<feature type="transmembrane region" description="Helical" evidence="1">
    <location>
        <begin position="131"/>
        <end position="154"/>
    </location>
</feature>
<dbReference type="Proteomes" id="UP000553632">
    <property type="component" value="Unassembled WGS sequence"/>
</dbReference>
<feature type="non-terminal residue" evidence="2">
    <location>
        <position position="186"/>
    </location>
</feature>
<keyword evidence="1" id="KW-1133">Transmembrane helix</keyword>